<dbReference type="Proteomes" id="UP000419743">
    <property type="component" value="Unassembled WGS sequence"/>
</dbReference>
<feature type="region of interest" description="Disordered" evidence="1">
    <location>
        <begin position="89"/>
        <end position="110"/>
    </location>
</feature>
<keyword evidence="3" id="KW-1185">Reference proteome</keyword>
<gene>
    <name evidence="2" type="ORF">HALOF300_02388</name>
</gene>
<name>A0A7M4DJT0_9MICO</name>
<protein>
    <submittedName>
        <fullName evidence="2">Uncharacterized protein</fullName>
    </submittedName>
</protein>
<reference evidence="2 3" key="1">
    <citation type="submission" date="2019-11" db="EMBL/GenBank/DDBJ databases">
        <authorList>
            <person name="Criscuolo A."/>
        </authorList>
    </citation>
    <scope>NUCLEOTIDE SEQUENCE [LARGE SCALE GENOMIC DNA]</scope>
    <source>
        <strain evidence="2">CIP111667</strain>
    </source>
</reference>
<proteinExistence type="predicted"/>
<dbReference type="AlphaFoldDB" id="A0A7M4DJT0"/>
<organism evidence="2 3">
    <name type="scientific">Occultella aeris</name>
    <dbReference type="NCBI Taxonomy" id="2761496"/>
    <lineage>
        <taxon>Bacteria</taxon>
        <taxon>Bacillati</taxon>
        <taxon>Actinomycetota</taxon>
        <taxon>Actinomycetes</taxon>
        <taxon>Micrococcales</taxon>
        <taxon>Ruaniaceae</taxon>
        <taxon>Occultella</taxon>
    </lineage>
</organism>
<evidence type="ECO:0000256" key="1">
    <source>
        <dbReference type="SAM" id="MobiDB-lite"/>
    </source>
</evidence>
<dbReference type="EMBL" id="CACRYJ010000033">
    <property type="protein sequence ID" value="VZO37315.1"/>
    <property type="molecule type" value="Genomic_DNA"/>
</dbReference>
<sequence length="258" mass="28216">MESQGRASIRFTLNGHRYELARQDVESRLVDVAPDPIRKHAVMVNGIWFPVIQAFEAATGIPRSEFMSNTARRHLATLGYEVAGNVEPRTPLPTVRRSATSPAAARPEDLEEPTGLLGEWHTEANIQASLVTALAAEGWRILSVANTATKEHGIDVIAALDGQTVGVEVKGFPSRSYADPARAGEVKRTSPGTQAGHWYSEAVLAAMRLRSKEPAWHSVIALPQFSRYRDLYAETSGSLAAAQIDVWWVDQTGAVHRQ</sequence>
<dbReference type="RefSeq" id="WP_156741147.1">
    <property type="nucleotide sequence ID" value="NZ_CACRYJ010000033.1"/>
</dbReference>
<evidence type="ECO:0000313" key="2">
    <source>
        <dbReference type="EMBL" id="VZO37315.1"/>
    </source>
</evidence>
<accession>A0A7M4DJT0</accession>
<feature type="compositionally biased region" description="Low complexity" evidence="1">
    <location>
        <begin position="96"/>
        <end position="105"/>
    </location>
</feature>
<evidence type="ECO:0000313" key="3">
    <source>
        <dbReference type="Proteomes" id="UP000419743"/>
    </source>
</evidence>
<comment type="caution">
    <text evidence="2">The sequence shown here is derived from an EMBL/GenBank/DDBJ whole genome shotgun (WGS) entry which is preliminary data.</text>
</comment>